<dbReference type="GO" id="GO:0005789">
    <property type="term" value="C:endoplasmic reticulum membrane"/>
    <property type="evidence" value="ECO:0007669"/>
    <property type="project" value="UniProtKB-SubCell"/>
</dbReference>
<evidence type="ECO:0000256" key="6">
    <source>
        <dbReference type="ARBA" id="ARBA00022723"/>
    </source>
</evidence>
<comment type="similarity">
    <text evidence="4">Belongs to the cytochrome P450 family.</text>
</comment>
<keyword evidence="6" id="KW-0479">Metal-binding</keyword>
<evidence type="ECO:0000256" key="7">
    <source>
        <dbReference type="ARBA" id="ARBA00022824"/>
    </source>
</evidence>
<proteinExistence type="inferred from homology"/>
<keyword evidence="14" id="KW-1185">Reference proteome</keyword>
<reference evidence="14" key="1">
    <citation type="submission" date="2014-03" db="EMBL/GenBank/DDBJ databases">
        <authorList>
            <person name="Aksoy S."/>
            <person name="Warren W."/>
            <person name="Wilson R.K."/>
        </authorList>
    </citation>
    <scope>NUCLEOTIDE SEQUENCE [LARGE SCALE GENOMIC DNA]</scope>
    <source>
        <strain evidence="14">IAEA</strain>
    </source>
</reference>
<keyword evidence="9" id="KW-0560">Oxidoreductase</keyword>
<keyword evidence="12" id="KW-0472">Membrane</keyword>
<dbReference type="SUPFAM" id="SSF48264">
    <property type="entry name" value="Cytochrome P450"/>
    <property type="match status" value="2"/>
</dbReference>
<dbReference type="InterPro" id="IPR050476">
    <property type="entry name" value="Insect_CytP450_Detox"/>
</dbReference>
<dbReference type="GO" id="GO:0016705">
    <property type="term" value="F:oxidoreductase activity, acting on paired donors, with incorporation or reduction of molecular oxygen"/>
    <property type="evidence" value="ECO:0007669"/>
    <property type="project" value="InterPro"/>
</dbReference>
<evidence type="ECO:0000256" key="1">
    <source>
        <dbReference type="ARBA" id="ARBA00001971"/>
    </source>
</evidence>
<dbReference type="PANTHER" id="PTHR24292">
    <property type="entry name" value="CYTOCHROME P450"/>
    <property type="match status" value="1"/>
</dbReference>
<keyword evidence="5" id="KW-0349">Heme</keyword>
<dbReference type="Pfam" id="PF00067">
    <property type="entry name" value="p450"/>
    <property type="match status" value="2"/>
</dbReference>
<dbReference type="AlphaFoldDB" id="A0A1A9X3V1"/>
<evidence type="ECO:0000256" key="2">
    <source>
        <dbReference type="ARBA" id="ARBA00004174"/>
    </source>
</evidence>
<evidence type="ECO:0000256" key="10">
    <source>
        <dbReference type="ARBA" id="ARBA00023004"/>
    </source>
</evidence>
<dbReference type="VEuPathDB" id="VectorBase:GBRI043268"/>
<sequence length="216" mass="24748">MELMLDFKAIHEVLVEDADHFRDRSLYNNAITDPITQNLIELDGTAWKQLHVKTKHLWLKEIIQATVSVLMRMSKNFELTLTDISSLVDQFNMNVIGSVAFGVGNDDKANSLAFICSNLVRWMHYRLFQPESTQYFLKIDARVNARPVYAFLPFGLGFRSCVAQQFVTQQLLIGLMTLLNLYSFAPCKKTSIPLTYDNGQFFLQPKPSIELLMKST</sequence>
<name>A0A1A9X3V1_9MUSC</name>
<accession>A0A1A9X3V1</accession>
<dbReference type="InterPro" id="IPR001128">
    <property type="entry name" value="Cyt_P450"/>
</dbReference>
<dbReference type="STRING" id="37001.A0A1A9X3V1"/>
<evidence type="ECO:0000256" key="4">
    <source>
        <dbReference type="ARBA" id="ARBA00010617"/>
    </source>
</evidence>
<dbReference type="GO" id="GO:0004497">
    <property type="term" value="F:monooxygenase activity"/>
    <property type="evidence" value="ECO:0007669"/>
    <property type="project" value="UniProtKB-KW"/>
</dbReference>
<dbReference type="EnsemblMetazoa" id="GBRI043268-RA">
    <property type="protein sequence ID" value="GBRI043268-PA"/>
    <property type="gene ID" value="GBRI043268"/>
</dbReference>
<evidence type="ECO:0000256" key="3">
    <source>
        <dbReference type="ARBA" id="ARBA00004406"/>
    </source>
</evidence>
<evidence type="ECO:0000256" key="8">
    <source>
        <dbReference type="ARBA" id="ARBA00022848"/>
    </source>
</evidence>
<keyword evidence="7" id="KW-0256">Endoplasmic reticulum</keyword>
<evidence type="ECO:0000313" key="14">
    <source>
        <dbReference type="Proteomes" id="UP000091820"/>
    </source>
</evidence>
<organism evidence="13 14">
    <name type="scientific">Glossina brevipalpis</name>
    <dbReference type="NCBI Taxonomy" id="37001"/>
    <lineage>
        <taxon>Eukaryota</taxon>
        <taxon>Metazoa</taxon>
        <taxon>Ecdysozoa</taxon>
        <taxon>Arthropoda</taxon>
        <taxon>Hexapoda</taxon>
        <taxon>Insecta</taxon>
        <taxon>Pterygota</taxon>
        <taxon>Neoptera</taxon>
        <taxon>Endopterygota</taxon>
        <taxon>Diptera</taxon>
        <taxon>Brachycera</taxon>
        <taxon>Muscomorpha</taxon>
        <taxon>Hippoboscoidea</taxon>
        <taxon>Glossinidae</taxon>
        <taxon>Glossina</taxon>
    </lineage>
</organism>
<reference evidence="13" key="2">
    <citation type="submission" date="2020-05" db="UniProtKB">
        <authorList>
            <consortium name="EnsemblMetazoa"/>
        </authorList>
    </citation>
    <scope>IDENTIFICATION</scope>
    <source>
        <strain evidence="13">IAEA</strain>
    </source>
</reference>
<dbReference type="Gene3D" id="1.10.630.10">
    <property type="entry name" value="Cytochrome P450"/>
    <property type="match status" value="2"/>
</dbReference>
<evidence type="ECO:0008006" key="15">
    <source>
        <dbReference type="Google" id="ProtNLM"/>
    </source>
</evidence>
<dbReference type="GO" id="GO:0020037">
    <property type="term" value="F:heme binding"/>
    <property type="evidence" value="ECO:0007669"/>
    <property type="project" value="InterPro"/>
</dbReference>
<dbReference type="PANTHER" id="PTHR24292:SF100">
    <property type="entry name" value="CYTOCHROME P450 6A16, ISOFORM B-RELATED"/>
    <property type="match status" value="1"/>
</dbReference>
<evidence type="ECO:0000256" key="9">
    <source>
        <dbReference type="ARBA" id="ARBA00023002"/>
    </source>
</evidence>
<evidence type="ECO:0000256" key="5">
    <source>
        <dbReference type="ARBA" id="ARBA00022617"/>
    </source>
</evidence>
<evidence type="ECO:0000256" key="11">
    <source>
        <dbReference type="ARBA" id="ARBA00023033"/>
    </source>
</evidence>
<keyword evidence="8" id="KW-0492">Microsome</keyword>
<evidence type="ECO:0000256" key="12">
    <source>
        <dbReference type="ARBA" id="ARBA00023136"/>
    </source>
</evidence>
<comment type="cofactor">
    <cofactor evidence="1">
        <name>heme</name>
        <dbReference type="ChEBI" id="CHEBI:30413"/>
    </cofactor>
</comment>
<protein>
    <recommendedName>
        <fullName evidence="15">Cytochrome P450</fullName>
    </recommendedName>
</protein>
<keyword evidence="11" id="KW-0503">Monooxygenase</keyword>
<keyword evidence="10" id="KW-0408">Iron</keyword>
<comment type="subcellular location">
    <subcellularLocation>
        <location evidence="3">Endoplasmic reticulum membrane</location>
        <topology evidence="3">Peripheral membrane protein</topology>
    </subcellularLocation>
    <subcellularLocation>
        <location evidence="2">Microsome membrane</location>
        <topology evidence="2">Peripheral membrane protein</topology>
    </subcellularLocation>
</comment>
<dbReference type="InterPro" id="IPR036396">
    <property type="entry name" value="Cyt_P450_sf"/>
</dbReference>
<dbReference type="Proteomes" id="UP000091820">
    <property type="component" value="Unassembled WGS sequence"/>
</dbReference>
<evidence type="ECO:0000313" key="13">
    <source>
        <dbReference type="EnsemblMetazoa" id="GBRI043268-PA"/>
    </source>
</evidence>
<dbReference type="GO" id="GO:0005506">
    <property type="term" value="F:iron ion binding"/>
    <property type="evidence" value="ECO:0007669"/>
    <property type="project" value="InterPro"/>
</dbReference>